<feature type="domain" description="Trs120/TRAPPC9 third Ig-like" evidence="7">
    <location>
        <begin position="1133"/>
        <end position="1304"/>
    </location>
</feature>
<evidence type="ECO:0000259" key="6">
    <source>
        <dbReference type="Pfam" id="PF26254"/>
    </source>
</evidence>
<dbReference type="InterPro" id="IPR058567">
    <property type="entry name" value="Ig_TRAPPC9_Trs120_3rd"/>
</dbReference>
<dbReference type="Pfam" id="PF08626">
    <property type="entry name" value="TRAPPC9-Trs120"/>
    <property type="match status" value="1"/>
</dbReference>
<evidence type="ECO:0000259" key="5">
    <source>
        <dbReference type="Pfam" id="PF26251"/>
    </source>
</evidence>
<organism evidence="9 10">
    <name type="scientific">[Candida] railenensis</name>
    <dbReference type="NCBI Taxonomy" id="45579"/>
    <lineage>
        <taxon>Eukaryota</taxon>
        <taxon>Fungi</taxon>
        <taxon>Dikarya</taxon>
        <taxon>Ascomycota</taxon>
        <taxon>Saccharomycotina</taxon>
        <taxon>Pichiomycetes</taxon>
        <taxon>Debaryomycetaceae</taxon>
        <taxon>Kurtzmaniella</taxon>
    </lineage>
</organism>
<feature type="domain" description="Trs120/TRAPPC9 first Ig-like" evidence="6">
    <location>
        <begin position="699"/>
        <end position="811"/>
    </location>
</feature>
<feature type="region of interest" description="Disordered" evidence="3">
    <location>
        <begin position="943"/>
        <end position="963"/>
    </location>
</feature>
<evidence type="ECO:0000259" key="7">
    <source>
        <dbReference type="Pfam" id="PF26282"/>
    </source>
</evidence>
<name>A0A9P0VXN5_9ASCO</name>
<feature type="domain" description="Trs120/TRAPPC9 N-terminal" evidence="4">
    <location>
        <begin position="9"/>
        <end position="349"/>
    </location>
</feature>
<feature type="region of interest" description="Disordered" evidence="3">
    <location>
        <begin position="378"/>
        <end position="400"/>
    </location>
</feature>
<dbReference type="Pfam" id="PF26251">
    <property type="entry name" value="TPR_TRAPPC9-Trs120"/>
    <property type="match status" value="1"/>
</dbReference>
<evidence type="ECO:0000256" key="2">
    <source>
        <dbReference type="ARBA" id="ARBA00023034"/>
    </source>
</evidence>
<dbReference type="InterPro" id="IPR058568">
    <property type="entry name" value="Ig_TRAPPC9_Trs120_4th"/>
</dbReference>
<comment type="subcellular location">
    <subcellularLocation>
        <location evidence="1">Golgi apparatus</location>
    </subcellularLocation>
</comment>
<evidence type="ECO:0000259" key="4">
    <source>
        <dbReference type="Pfam" id="PF08626"/>
    </source>
</evidence>
<comment type="caution">
    <text evidence="9">The sequence shown here is derived from an EMBL/GenBank/DDBJ whole genome shotgun (WGS) entry which is preliminary data.</text>
</comment>
<gene>
    <name evidence="9" type="ORF">CLIB1423_05S05270</name>
</gene>
<feature type="domain" description="Trs120/TRAPPC9 fourth Ig-like" evidence="8">
    <location>
        <begin position="1325"/>
        <end position="1452"/>
    </location>
</feature>
<dbReference type="EMBL" id="CAKXYY010000005">
    <property type="protein sequence ID" value="CAH2352085.1"/>
    <property type="molecule type" value="Genomic_DNA"/>
</dbReference>
<evidence type="ECO:0000313" key="9">
    <source>
        <dbReference type="EMBL" id="CAH2352085.1"/>
    </source>
</evidence>
<dbReference type="InterPro" id="IPR058565">
    <property type="entry name" value="Ig_TRAPPC9_Trs120_1st"/>
</dbReference>
<evidence type="ECO:0000256" key="1">
    <source>
        <dbReference type="ARBA" id="ARBA00004555"/>
    </source>
</evidence>
<dbReference type="Pfam" id="PF26282">
    <property type="entry name" value="Ig_TRAPPC9-Trs120_3rd"/>
    <property type="match status" value="1"/>
</dbReference>
<dbReference type="GO" id="GO:0005802">
    <property type="term" value="C:trans-Golgi network"/>
    <property type="evidence" value="ECO:0007669"/>
    <property type="project" value="TreeGrafter"/>
</dbReference>
<dbReference type="Pfam" id="PF26254">
    <property type="entry name" value="Ig_TRAPPC9-Trs120_1st"/>
    <property type="match status" value="2"/>
</dbReference>
<feature type="domain" description="Trs120/TRAPPC9 TPR region" evidence="5">
    <location>
        <begin position="437"/>
        <end position="681"/>
    </location>
</feature>
<feature type="compositionally biased region" description="Low complexity" evidence="3">
    <location>
        <begin position="951"/>
        <end position="963"/>
    </location>
</feature>
<feature type="region of interest" description="Disordered" evidence="3">
    <location>
        <begin position="223"/>
        <end position="261"/>
    </location>
</feature>
<dbReference type="InterPro" id="IPR058564">
    <property type="entry name" value="TPR_TRAPPC9_Trs120"/>
</dbReference>
<evidence type="ECO:0000256" key="3">
    <source>
        <dbReference type="SAM" id="MobiDB-lite"/>
    </source>
</evidence>
<dbReference type="Pfam" id="PF26283">
    <property type="entry name" value="Ig_TRAPPC9-Trs120_4th"/>
    <property type="match status" value="1"/>
</dbReference>
<dbReference type="PANTHER" id="PTHR21512">
    <property type="entry name" value="TRAFFICKING PROTEIN PARTICLE COMPLEX SUBUNIT 9"/>
    <property type="match status" value="1"/>
</dbReference>
<dbReference type="InterPro" id="IPR013935">
    <property type="entry name" value="Trs120_TRAPPC9"/>
</dbReference>
<dbReference type="PANTHER" id="PTHR21512:SF5">
    <property type="entry name" value="TRAFFICKING PROTEIN PARTICLE COMPLEX SUBUNIT 9"/>
    <property type="match status" value="1"/>
</dbReference>
<reference evidence="9" key="1">
    <citation type="submission" date="2022-03" db="EMBL/GenBank/DDBJ databases">
        <authorList>
            <person name="Legras J.-L."/>
            <person name="Devillers H."/>
            <person name="Grondin C."/>
        </authorList>
    </citation>
    <scope>NUCLEOTIDE SEQUENCE</scope>
    <source>
        <strain evidence="9">CLIB 1423</strain>
    </source>
</reference>
<dbReference type="Proteomes" id="UP000837801">
    <property type="component" value="Unassembled WGS sequence"/>
</dbReference>
<evidence type="ECO:0000259" key="8">
    <source>
        <dbReference type="Pfam" id="PF26283"/>
    </source>
</evidence>
<keyword evidence="10" id="KW-1185">Reference proteome</keyword>
<dbReference type="InterPro" id="IPR058563">
    <property type="entry name" value="Trs120_TRAPPC9_N"/>
</dbReference>
<feature type="domain" description="Trs120/TRAPPC9 first Ig-like" evidence="6">
    <location>
        <begin position="863"/>
        <end position="977"/>
    </location>
</feature>
<keyword evidence="2" id="KW-0333">Golgi apparatus</keyword>
<dbReference type="Pfam" id="PF26280">
    <property type="entry name" value="Ig_TRAPPC9-Trs120_2nd"/>
    <property type="match status" value="1"/>
</dbReference>
<accession>A0A9P0VXN5</accession>
<sequence>MSVSTIDTYSYTSSARVKVLLVPINGCSRRDFENYVDLLENDGSEIRLLDLTPQPKLAHFNPQTFPQGQIAFEFLTSIPDSSSIFLYDFEPYRKVFIVIGIGKYNEQHDSADHSTGLANSYPGCIVHNTILFETPNCSLPSPSDHTSKLNFFHSGKETNIQTIMCGIGENFLNALEVYASSYSTITLRSPVSLNTSSYMLPATIARAQKRISSGSVTSISSTLSANGASSNGNGSSSNGNTSNMSHNDGTNGSNSSVSGSGHFSAKANGGFNMSDKSKLQSRQSGRQAKLMGNFRLLAGKYSDALHYFNEACLLLKKCDDHLWLGSSLEGIGICSILLQYLGVHYQLPTNLLHNILQIPKSKFTPVDEITIPNVSRLSTDSRNSTANTNAGTTKRNSIYSPRNSNSSIVNFQLPAITNVSSSTGASANPNNFDALPIPEFIKYVSSKIFQSYQMSSNDFENMVPDNVYIDSLLRYLKFMVYIYMSGREANPNSILESIVKSLKVDRRQDHEIKDSTFTKIEIIREMDRVFQFQLIDMNSLQQCKVYCTLASIYDDLGLERKRAFILRVLLASMLPKLKQQLQKDISAKHAQDESVVDEIDNSIGFREILSALFSIYNIETPKWVTLQIPFLKLCLEISETIKDWMNSIKICSLLLSKYVHCLDVEDQLWIKETFDKLVSYSRMNNLPVQNTYWDPFLVRKVKFLNKTKEELVPFKEYIKNGQGSNPSSNSQKPNKPFIFNPYSKESKTAFNKDKVIMADDVYQLTVTLQNPFAFEIEIGDLEIVTAEGSVKVQTLTNLLRPAMTTILPNSMTSTNLGNAARRNISTISKPQQSLSKLRNATSSTPAIPTNSLIAPPSNGNTGIAVTTSSSSTSSFNNHLNIIGNSIRQFLVSFKPLAVGELKIIGFNVSVSNCKGRFFRIIESEGAARYEKVKSATKKIKSDETKLEVDSDSQNSNTNDSKSDNFNTSSLELMVIKQQPILSLSNISLNNGWLMLLQGEKYRFSIELTNQSTELINYLSFSFWDSTIEPLNHKLSNLTNNTPASEVYEIEWYLLKFKPFEILNKEDISSKYKKILPQTNLTIDYEITGKKGMKESKMILEYSNKEIGDDEAALDRSFVKFVHVPIQLTIVPSIEIIGCDVLPLIETSMKSFVASNGIGPFNKLLKYLETLLSTESASDYCLFIVDLKNSWSKSLQVEINYKIDERNTFMIDEVLESQKSIRIFLPIKRILFTEYDLTRKIPSLMNKQFIKNYSISEEEDLQMRELFWLRYLLLEKLSGTWKSKNSQRVGVIDFRSIRLNSKMVIELVKAKIQLKSSIRRENDVRKVVFENEGLKYTLQTEEFYSIHTQVSNNTLNDIRGILRLVPIPLDYNVLYPTGHPMKNALASIDRKLLIHGVLQKSIGVIKPGESMESELSFTILEKGSYEWGVVFEEITSDGGRSEVVGSDPITISA</sequence>
<protein>
    <submittedName>
        <fullName evidence="9">Trafficking protein particle complex II-specific subunit 120</fullName>
    </submittedName>
</protein>
<dbReference type="OrthoDB" id="27962at2759"/>
<proteinExistence type="predicted"/>
<evidence type="ECO:0000313" key="10">
    <source>
        <dbReference type="Proteomes" id="UP000837801"/>
    </source>
</evidence>